<sequence>MKIKLGNKWIVSWYMPDIPKYCGDMKNRPYTYYVEHKRKDVAGNIWCMETVLRSLSIDKPVPRVVEYFGGIGGISLFVQDILKPEVHEAYDIDINCIDIYSNTFPDVDVSYGDFYKIAGIPADVSVLDFETYLAA</sequence>
<protein>
    <recommendedName>
        <fullName evidence="2">DNA methylase N-4/N-6 domain-containing protein</fullName>
    </recommendedName>
</protein>
<gene>
    <name evidence="1" type="ORF">S12H4_14133</name>
</gene>
<proteinExistence type="predicted"/>
<dbReference type="InterPro" id="IPR029063">
    <property type="entry name" value="SAM-dependent_MTases_sf"/>
</dbReference>
<accession>X1RHB1</accession>
<dbReference type="AlphaFoldDB" id="X1RHB1"/>
<dbReference type="SUPFAM" id="SSF53335">
    <property type="entry name" value="S-adenosyl-L-methionine-dependent methyltransferases"/>
    <property type="match status" value="1"/>
</dbReference>
<organism evidence="1">
    <name type="scientific">marine sediment metagenome</name>
    <dbReference type="NCBI Taxonomy" id="412755"/>
    <lineage>
        <taxon>unclassified sequences</taxon>
        <taxon>metagenomes</taxon>
        <taxon>ecological metagenomes</taxon>
    </lineage>
</organism>
<name>X1RHB1_9ZZZZ</name>
<comment type="caution">
    <text evidence="1">The sequence shown here is derived from an EMBL/GenBank/DDBJ whole genome shotgun (WGS) entry which is preliminary data.</text>
</comment>
<dbReference type="EMBL" id="BARW01006731">
    <property type="protein sequence ID" value="GAI79978.1"/>
    <property type="molecule type" value="Genomic_DNA"/>
</dbReference>
<dbReference type="Gene3D" id="3.40.50.150">
    <property type="entry name" value="Vaccinia Virus protein VP39"/>
    <property type="match status" value="1"/>
</dbReference>
<reference evidence="1" key="1">
    <citation type="journal article" date="2014" name="Front. Microbiol.">
        <title>High frequency of phylogenetically diverse reductive dehalogenase-homologous genes in deep subseafloor sedimentary metagenomes.</title>
        <authorList>
            <person name="Kawai M."/>
            <person name="Futagami T."/>
            <person name="Toyoda A."/>
            <person name="Takaki Y."/>
            <person name="Nishi S."/>
            <person name="Hori S."/>
            <person name="Arai W."/>
            <person name="Tsubouchi T."/>
            <person name="Morono Y."/>
            <person name="Uchiyama I."/>
            <person name="Ito T."/>
            <person name="Fujiyama A."/>
            <person name="Inagaki F."/>
            <person name="Takami H."/>
        </authorList>
    </citation>
    <scope>NUCLEOTIDE SEQUENCE</scope>
    <source>
        <strain evidence="1">Expedition CK06-06</strain>
    </source>
</reference>
<evidence type="ECO:0008006" key="2">
    <source>
        <dbReference type="Google" id="ProtNLM"/>
    </source>
</evidence>
<evidence type="ECO:0000313" key="1">
    <source>
        <dbReference type="EMBL" id="GAI79978.1"/>
    </source>
</evidence>